<accession>A0A803QSG0</accession>
<evidence type="ECO:0000313" key="1">
    <source>
        <dbReference type="EnsemblPlants" id="cds.evm.model.ctgX46.6"/>
    </source>
</evidence>
<dbReference type="EnsemblPlants" id="evm.model.ctgX36.5">
    <property type="protein sequence ID" value="cds.evm.model.ctgX36.5"/>
    <property type="gene ID" value="evm.TU.ctgX36.5"/>
</dbReference>
<accession>A0A803QSG7</accession>
<evidence type="ECO:0000313" key="2">
    <source>
        <dbReference type="Proteomes" id="UP000596661"/>
    </source>
</evidence>
<sequence length="66" mass="7819">VLEGAIKYRWNGLTADEKDGFYIWDVIQRILKRDLSWQEFILNYLGFVSKLEASDIMCENFMAILK</sequence>
<reference evidence="2" key="1">
    <citation type="submission" date="2018-11" db="EMBL/GenBank/DDBJ databases">
        <authorList>
            <person name="Grassa J C."/>
        </authorList>
    </citation>
    <scope>NUCLEOTIDE SEQUENCE [LARGE SCALE GENOMIC DNA]</scope>
</reference>
<keyword evidence="2" id="KW-1185">Reference proteome</keyword>
<accession>A0A803QSB6</accession>
<dbReference type="Gramene" id="evm.model.ctgX46.6">
    <property type="protein sequence ID" value="cds.evm.model.ctgX46.6"/>
    <property type="gene ID" value="evm.TU.ctgX46.6"/>
</dbReference>
<dbReference type="EnsemblPlants" id="evm.model.ctgX46.6">
    <property type="protein sequence ID" value="cds.evm.model.ctgX46.6"/>
    <property type="gene ID" value="evm.TU.ctgX46.6"/>
</dbReference>
<dbReference type="EnsemblPlants" id="evm.model.ctgX48.2">
    <property type="protein sequence ID" value="cds.evm.model.ctgX48.2"/>
    <property type="gene ID" value="evm.TU.ctgX48.2"/>
</dbReference>
<reference evidence="1" key="2">
    <citation type="submission" date="2021-03" db="UniProtKB">
        <authorList>
            <consortium name="EnsemblPlants"/>
        </authorList>
    </citation>
    <scope>IDENTIFICATION</scope>
</reference>
<protein>
    <submittedName>
        <fullName evidence="1">Uncharacterized protein</fullName>
    </submittedName>
</protein>
<dbReference type="Gramene" id="evm.model.ctgX48.2">
    <property type="protein sequence ID" value="cds.evm.model.ctgX48.2"/>
    <property type="gene ID" value="evm.TU.ctgX48.2"/>
</dbReference>
<proteinExistence type="predicted"/>
<organism evidence="1 2">
    <name type="scientific">Cannabis sativa</name>
    <name type="common">Hemp</name>
    <name type="synonym">Marijuana</name>
    <dbReference type="NCBI Taxonomy" id="3483"/>
    <lineage>
        <taxon>Eukaryota</taxon>
        <taxon>Viridiplantae</taxon>
        <taxon>Streptophyta</taxon>
        <taxon>Embryophyta</taxon>
        <taxon>Tracheophyta</taxon>
        <taxon>Spermatophyta</taxon>
        <taxon>Magnoliopsida</taxon>
        <taxon>eudicotyledons</taxon>
        <taxon>Gunneridae</taxon>
        <taxon>Pentapetalae</taxon>
        <taxon>rosids</taxon>
        <taxon>fabids</taxon>
        <taxon>Rosales</taxon>
        <taxon>Cannabaceae</taxon>
        <taxon>Cannabis</taxon>
    </lineage>
</organism>
<name>A0A803QSG0_CANSA</name>
<dbReference type="AlphaFoldDB" id="A0A803QSG0"/>
<dbReference type="Gramene" id="evm.model.ctgX36.5">
    <property type="protein sequence ID" value="cds.evm.model.ctgX36.5"/>
    <property type="gene ID" value="evm.TU.ctgX36.5"/>
</dbReference>
<dbReference type="Proteomes" id="UP000596661">
    <property type="component" value="Unassembled WGS sequence"/>
</dbReference>